<keyword evidence="3" id="KW-1185">Reference proteome</keyword>
<comment type="caution">
    <text evidence="2">The sequence shown here is derived from an EMBL/GenBank/DDBJ whole genome shotgun (WGS) entry which is preliminary data.</text>
</comment>
<proteinExistence type="predicted"/>
<reference evidence="3" key="1">
    <citation type="journal article" date="2019" name="Int. J. Syst. Evol. Microbiol.">
        <title>The Global Catalogue of Microorganisms (GCM) 10K type strain sequencing project: providing services to taxonomists for standard genome sequencing and annotation.</title>
        <authorList>
            <consortium name="The Broad Institute Genomics Platform"/>
            <consortium name="The Broad Institute Genome Sequencing Center for Infectious Disease"/>
            <person name="Wu L."/>
            <person name="Ma J."/>
        </authorList>
    </citation>
    <scope>NUCLEOTIDE SEQUENCE [LARGE SCALE GENOMIC DNA]</scope>
    <source>
        <strain evidence="3">NBRC 102520</strain>
    </source>
</reference>
<evidence type="ECO:0000313" key="2">
    <source>
        <dbReference type="EMBL" id="GLR90105.1"/>
    </source>
</evidence>
<gene>
    <name evidence="2" type="ORF">GCM10007857_68190</name>
</gene>
<dbReference type="RefSeq" id="WP_284272758.1">
    <property type="nucleotide sequence ID" value="NZ_BSOW01000031.1"/>
</dbReference>
<evidence type="ECO:0000256" key="1">
    <source>
        <dbReference type="SAM" id="MobiDB-lite"/>
    </source>
</evidence>
<name>A0ABQ6B8V7_9BRAD</name>
<accession>A0ABQ6B8V7</accession>
<dbReference type="EMBL" id="BSOW01000031">
    <property type="protein sequence ID" value="GLR90105.1"/>
    <property type="molecule type" value="Genomic_DNA"/>
</dbReference>
<dbReference type="Proteomes" id="UP001156905">
    <property type="component" value="Unassembled WGS sequence"/>
</dbReference>
<evidence type="ECO:0000313" key="3">
    <source>
        <dbReference type="Proteomes" id="UP001156905"/>
    </source>
</evidence>
<organism evidence="2 3">
    <name type="scientific">Bradyrhizobium iriomotense</name>
    <dbReference type="NCBI Taxonomy" id="441950"/>
    <lineage>
        <taxon>Bacteria</taxon>
        <taxon>Pseudomonadati</taxon>
        <taxon>Pseudomonadota</taxon>
        <taxon>Alphaproteobacteria</taxon>
        <taxon>Hyphomicrobiales</taxon>
        <taxon>Nitrobacteraceae</taxon>
        <taxon>Bradyrhizobium</taxon>
    </lineage>
</organism>
<feature type="compositionally biased region" description="Basic and acidic residues" evidence="1">
    <location>
        <begin position="84"/>
        <end position="101"/>
    </location>
</feature>
<protein>
    <submittedName>
        <fullName evidence="2">Uncharacterized protein</fullName>
    </submittedName>
</protein>
<feature type="region of interest" description="Disordered" evidence="1">
    <location>
        <begin position="37"/>
        <end position="101"/>
    </location>
</feature>
<sequence>MDFRPAPLLRAAIVKWAKHQADKPTLPEAVRRLVEHGLARSNEKGPKRRAREMAGDTIDGLIDARTTAEDRATRKRHLLNGPEEFSRVRVDRPKRGKSIEH</sequence>